<evidence type="ECO:0000313" key="2">
    <source>
        <dbReference type="Proteomes" id="UP001162960"/>
    </source>
</evidence>
<dbReference type="InterPro" id="IPR025586">
    <property type="entry name" value="PcfJ"/>
</dbReference>
<name>A0AB38U8Y2_BACT4</name>
<dbReference type="EMBL" id="CP083685">
    <property type="protein sequence ID" value="UYU89378.1"/>
    <property type="molecule type" value="Genomic_DNA"/>
</dbReference>
<organism evidence="1 2">
    <name type="scientific">Bacteroides thetaiotaomicron</name>
    <dbReference type="NCBI Taxonomy" id="818"/>
    <lineage>
        <taxon>Bacteria</taxon>
        <taxon>Pseudomonadati</taxon>
        <taxon>Bacteroidota</taxon>
        <taxon>Bacteroidia</taxon>
        <taxon>Bacteroidales</taxon>
        <taxon>Bacteroidaceae</taxon>
        <taxon>Bacteroides</taxon>
    </lineage>
</organism>
<dbReference type="AlphaFoldDB" id="A0AB38U8Y2"/>
<dbReference type="Proteomes" id="UP001162960">
    <property type="component" value="Chromosome"/>
</dbReference>
<gene>
    <name evidence="1" type="ORF">KQP74_15645</name>
</gene>
<dbReference type="Pfam" id="PF14284">
    <property type="entry name" value="PcfJ"/>
    <property type="match status" value="1"/>
</dbReference>
<protein>
    <submittedName>
        <fullName evidence="1">PcfJ domain-containing protein</fullName>
    </submittedName>
</protein>
<sequence>MEPKTKLQKQVVRLSSKLPALSDNQSAWAIKKCFEMEGFHRAKKIWCTECGEVFEAKGSDLSYSLLGADCPCCGKHLKVQGSRKRVYSPQSMYFTIITTIGGFQVLRHFVASKSCRVGQPAKFELHEAVQNWISPKGIEIIMARLTNCSYGAYDQWCWSTSMEIRSDYYVKDKYHIWARDIKTLRLLPKLKYAGIDNNYHGITPDILFRMLLRYPFVETLIKQGDKELLEYMENNITQVGKYWPSIKIARRHGLKIDKRTDLRMYFDYLEMSDAIGRDVRSPKYLCPKNLKKAHDEVMKLKQKLDDKIDFEKKMKQALKDEAVYRKQKGKFFGIAFTDGTIQVRVLESVLEFLEEGTTMHHCVHTNKYYLKPESLILSARIGDKRIETVEVNLKTLSVVQSRGVCNQNTEYHERIIGLVKKNINLIRRKLTA</sequence>
<accession>A0AB38U8Y2</accession>
<dbReference type="RefSeq" id="WP_264455071.1">
    <property type="nucleotide sequence ID" value="NZ_CP083685.1"/>
</dbReference>
<proteinExistence type="predicted"/>
<reference evidence="1" key="1">
    <citation type="submission" date="2021-06" db="EMBL/GenBank/DDBJ databases">
        <title>Interrogation of the integrated mobile genetic elements in gut-associated Bacteroides with a consensus prediction approach.</title>
        <authorList>
            <person name="Campbell D.E."/>
            <person name="Leigh J.R."/>
            <person name="Kim T."/>
            <person name="England W."/>
            <person name="Whitaker R.J."/>
            <person name="Degnan P.H."/>
        </authorList>
    </citation>
    <scope>NUCLEOTIDE SEQUENCE</scope>
    <source>
        <strain evidence="1">VPI-3443</strain>
    </source>
</reference>
<evidence type="ECO:0000313" key="1">
    <source>
        <dbReference type="EMBL" id="UYU89378.1"/>
    </source>
</evidence>